<dbReference type="InterPro" id="IPR000515">
    <property type="entry name" value="MetI-like"/>
</dbReference>
<dbReference type="EMBL" id="WMBA01000004">
    <property type="protein sequence ID" value="MTD53230.1"/>
    <property type="molecule type" value="Genomic_DNA"/>
</dbReference>
<evidence type="ECO:0000256" key="3">
    <source>
        <dbReference type="ARBA" id="ARBA00022475"/>
    </source>
</evidence>
<evidence type="ECO:0000256" key="1">
    <source>
        <dbReference type="ARBA" id="ARBA00004651"/>
    </source>
</evidence>
<evidence type="ECO:0000256" key="4">
    <source>
        <dbReference type="ARBA" id="ARBA00022692"/>
    </source>
</evidence>
<protein>
    <submittedName>
        <fullName evidence="9">ABC transporter permease subunit</fullName>
    </submittedName>
</protein>
<feature type="transmembrane region" description="Helical" evidence="7">
    <location>
        <begin position="147"/>
        <end position="167"/>
    </location>
</feature>
<dbReference type="SUPFAM" id="SSF161098">
    <property type="entry name" value="MetI-like"/>
    <property type="match status" value="1"/>
</dbReference>
<dbReference type="Proteomes" id="UP000440096">
    <property type="component" value="Unassembled WGS sequence"/>
</dbReference>
<evidence type="ECO:0000256" key="6">
    <source>
        <dbReference type="ARBA" id="ARBA00023136"/>
    </source>
</evidence>
<dbReference type="PANTHER" id="PTHR30151:SF20">
    <property type="entry name" value="ABC TRANSPORTER PERMEASE PROTEIN HI_0355-RELATED"/>
    <property type="match status" value="1"/>
</dbReference>
<evidence type="ECO:0000259" key="8">
    <source>
        <dbReference type="PROSITE" id="PS50928"/>
    </source>
</evidence>
<dbReference type="AlphaFoldDB" id="A0A6N7Z0U5"/>
<keyword evidence="5 7" id="KW-1133">Transmembrane helix</keyword>
<evidence type="ECO:0000313" key="10">
    <source>
        <dbReference type="Proteomes" id="UP000440096"/>
    </source>
</evidence>
<organism evidence="9 10">
    <name type="scientific">Amycolatopsis pithecellobii</name>
    <dbReference type="NCBI Taxonomy" id="664692"/>
    <lineage>
        <taxon>Bacteria</taxon>
        <taxon>Bacillati</taxon>
        <taxon>Actinomycetota</taxon>
        <taxon>Actinomycetes</taxon>
        <taxon>Pseudonocardiales</taxon>
        <taxon>Pseudonocardiaceae</taxon>
        <taxon>Amycolatopsis</taxon>
    </lineage>
</organism>
<dbReference type="Pfam" id="PF00528">
    <property type="entry name" value="BPD_transp_1"/>
    <property type="match status" value="1"/>
</dbReference>
<dbReference type="OrthoDB" id="3173654at2"/>
<keyword evidence="2 7" id="KW-0813">Transport</keyword>
<evidence type="ECO:0000313" key="9">
    <source>
        <dbReference type="EMBL" id="MTD53230.1"/>
    </source>
</evidence>
<comment type="caution">
    <text evidence="9">The sequence shown here is derived from an EMBL/GenBank/DDBJ whole genome shotgun (WGS) entry which is preliminary data.</text>
</comment>
<dbReference type="PANTHER" id="PTHR30151">
    <property type="entry name" value="ALKANE SULFONATE ABC TRANSPORTER-RELATED, MEMBRANE SUBUNIT"/>
    <property type="match status" value="1"/>
</dbReference>
<evidence type="ECO:0000256" key="5">
    <source>
        <dbReference type="ARBA" id="ARBA00022989"/>
    </source>
</evidence>
<evidence type="ECO:0000256" key="7">
    <source>
        <dbReference type="RuleBase" id="RU363032"/>
    </source>
</evidence>
<proteinExistence type="inferred from homology"/>
<dbReference type="GO" id="GO:0055085">
    <property type="term" value="P:transmembrane transport"/>
    <property type="evidence" value="ECO:0007669"/>
    <property type="project" value="InterPro"/>
</dbReference>
<reference evidence="9 10" key="1">
    <citation type="submission" date="2019-11" db="EMBL/GenBank/DDBJ databases">
        <title>Draft genome of Amycolatopsis RM579.</title>
        <authorList>
            <person name="Duangmal K."/>
            <person name="Mingma R."/>
        </authorList>
    </citation>
    <scope>NUCLEOTIDE SEQUENCE [LARGE SCALE GENOMIC DNA]</scope>
    <source>
        <strain evidence="9 10">RM579</strain>
    </source>
</reference>
<gene>
    <name evidence="9" type="ORF">GKO32_04440</name>
</gene>
<name>A0A6N7Z0U5_9PSEU</name>
<feature type="domain" description="ABC transmembrane type-1" evidence="8">
    <location>
        <begin position="82"/>
        <end position="262"/>
    </location>
</feature>
<dbReference type="GO" id="GO:0005886">
    <property type="term" value="C:plasma membrane"/>
    <property type="evidence" value="ECO:0007669"/>
    <property type="project" value="UniProtKB-SubCell"/>
</dbReference>
<comment type="similarity">
    <text evidence="7">Belongs to the binding-protein-dependent transport system permease family.</text>
</comment>
<dbReference type="CDD" id="cd06261">
    <property type="entry name" value="TM_PBP2"/>
    <property type="match status" value="1"/>
</dbReference>
<feature type="transmembrane region" description="Helical" evidence="7">
    <location>
        <begin position="211"/>
        <end position="232"/>
    </location>
</feature>
<feature type="transmembrane region" description="Helical" evidence="7">
    <location>
        <begin position="88"/>
        <end position="108"/>
    </location>
</feature>
<feature type="transmembrane region" description="Helical" evidence="7">
    <location>
        <begin position="28"/>
        <end position="48"/>
    </location>
</feature>
<feature type="transmembrane region" description="Helical" evidence="7">
    <location>
        <begin position="188"/>
        <end position="205"/>
    </location>
</feature>
<keyword evidence="4 7" id="KW-0812">Transmembrane</keyword>
<dbReference type="RefSeq" id="WP_154755473.1">
    <property type="nucleotide sequence ID" value="NZ_WMBA01000004.1"/>
</dbReference>
<dbReference type="InterPro" id="IPR035906">
    <property type="entry name" value="MetI-like_sf"/>
</dbReference>
<keyword evidence="10" id="KW-1185">Reference proteome</keyword>
<accession>A0A6N7Z0U5</accession>
<keyword evidence="6 7" id="KW-0472">Membrane</keyword>
<feature type="transmembrane region" description="Helical" evidence="7">
    <location>
        <begin position="244"/>
        <end position="265"/>
    </location>
</feature>
<sequence length="277" mass="29283">MTGTEVVTTNPAQLDDAPPVPRQGYRRAFVIATRIILVAAAIGAWQLICTTKLVNPLFVPSPGATVQAFVNGIHDGSLRAASLETLKAAMIGFCIGMAAGTISGLVIGLSQTATKVLNPLVTVINSMPRIALAPLFVLWFGTGTNSAIALVVSLVFFIALTNVITGAQATERNQLTLAKLCGASRWQTIYWVVLPATVPWIIAAARLSLAYGLSAAIVSEMFLGQVGLGYVIVSGSGFFQMPNVFAAIIATVIIAGVLDQIASLAERRFLRWRPAHH</sequence>
<comment type="subcellular location">
    <subcellularLocation>
        <location evidence="1 7">Cell membrane</location>
        <topology evidence="1 7">Multi-pass membrane protein</topology>
    </subcellularLocation>
</comment>
<keyword evidence="3" id="KW-1003">Cell membrane</keyword>
<evidence type="ECO:0000256" key="2">
    <source>
        <dbReference type="ARBA" id="ARBA00022448"/>
    </source>
</evidence>
<dbReference type="PROSITE" id="PS50928">
    <property type="entry name" value="ABC_TM1"/>
    <property type="match status" value="1"/>
</dbReference>
<dbReference type="Gene3D" id="1.10.3720.10">
    <property type="entry name" value="MetI-like"/>
    <property type="match status" value="1"/>
</dbReference>